<evidence type="ECO:0000313" key="2">
    <source>
        <dbReference type="Proteomes" id="UP000635606"/>
    </source>
</evidence>
<organism evidence="1 2">
    <name type="scientific">Virgisporangium ochraceum</name>
    <dbReference type="NCBI Taxonomy" id="65505"/>
    <lineage>
        <taxon>Bacteria</taxon>
        <taxon>Bacillati</taxon>
        <taxon>Actinomycetota</taxon>
        <taxon>Actinomycetes</taxon>
        <taxon>Micromonosporales</taxon>
        <taxon>Micromonosporaceae</taxon>
        <taxon>Virgisporangium</taxon>
    </lineage>
</organism>
<proteinExistence type="predicted"/>
<evidence type="ECO:0000313" key="1">
    <source>
        <dbReference type="EMBL" id="GIJ74265.1"/>
    </source>
</evidence>
<name>A0A8J4A5L5_9ACTN</name>
<dbReference type="EMBL" id="BOPH01000132">
    <property type="protein sequence ID" value="GIJ74265.1"/>
    <property type="molecule type" value="Genomic_DNA"/>
</dbReference>
<accession>A0A8J4A5L5</accession>
<protein>
    <recommendedName>
        <fullName evidence="3">NUDIX hydrolase</fullName>
    </recommendedName>
</protein>
<reference evidence="1" key="1">
    <citation type="submission" date="2021-01" db="EMBL/GenBank/DDBJ databases">
        <title>Whole genome shotgun sequence of Virgisporangium ochraceum NBRC 16418.</title>
        <authorList>
            <person name="Komaki H."/>
            <person name="Tamura T."/>
        </authorList>
    </citation>
    <scope>NUCLEOTIDE SEQUENCE</scope>
    <source>
        <strain evidence="1">NBRC 16418</strain>
    </source>
</reference>
<dbReference type="RefSeq" id="WP_307781617.1">
    <property type="nucleotide sequence ID" value="NZ_BOPH01000132.1"/>
</dbReference>
<dbReference type="AlphaFoldDB" id="A0A8J4A5L5"/>
<comment type="caution">
    <text evidence="1">The sequence shown here is derived from an EMBL/GenBank/DDBJ whole genome shotgun (WGS) entry which is preliminary data.</text>
</comment>
<evidence type="ECO:0008006" key="3">
    <source>
        <dbReference type="Google" id="ProtNLM"/>
    </source>
</evidence>
<gene>
    <name evidence="1" type="ORF">Voc01_091820</name>
</gene>
<sequence length="168" mass="18331">MWWWAAGLAVLLLVTVYIGWVAGRIDRSHARAHAAQAALDAHLVRRAAAAVEAADALGDSQLRWAGRVALEADPDEREAAENDLTRVLRPVLTASAEHELTPGGPGAAPPGATADLVRASRRVALARQVHNDLVRDALALRRRRLVRMLRLARKHPIPTYFDIDDPQA</sequence>
<dbReference type="Proteomes" id="UP000635606">
    <property type="component" value="Unassembled WGS sequence"/>
</dbReference>
<keyword evidence="2" id="KW-1185">Reference proteome</keyword>